<dbReference type="Pfam" id="PF00797">
    <property type="entry name" value="Acetyltransf_2"/>
    <property type="match status" value="1"/>
</dbReference>
<dbReference type="PANTHER" id="PTHR11786">
    <property type="entry name" value="N-HYDROXYARYLAMINE O-ACETYLTRANSFERASE"/>
    <property type="match status" value="1"/>
</dbReference>
<evidence type="ECO:0000256" key="1">
    <source>
        <dbReference type="ARBA" id="ARBA00006547"/>
    </source>
</evidence>
<dbReference type="RefSeq" id="WP_222988859.1">
    <property type="nucleotide sequence ID" value="NZ_JAINVV010000003.1"/>
</dbReference>
<dbReference type="Gene3D" id="3.30.2140.10">
    <property type="entry name" value="Arylamine N-acetyltransferase"/>
    <property type="match status" value="1"/>
</dbReference>
<dbReference type="InterPro" id="IPR038765">
    <property type="entry name" value="Papain-like_cys_pep_sf"/>
</dbReference>
<organism evidence="3 4">
    <name type="scientific">Sphingomonas colocasiae</name>
    <dbReference type="NCBI Taxonomy" id="1848973"/>
    <lineage>
        <taxon>Bacteria</taxon>
        <taxon>Pseudomonadati</taxon>
        <taxon>Pseudomonadota</taxon>
        <taxon>Alphaproteobacteria</taxon>
        <taxon>Sphingomonadales</taxon>
        <taxon>Sphingomonadaceae</taxon>
        <taxon>Sphingomonas</taxon>
    </lineage>
</organism>
<accession>A0ABS7PKL0</accession>
<reference evidence="3 4" key="1">
    <citation type="submission" date="2021-08" db="EMBL/GenBank/DDBJ databases">
        <authorList>
            <person name="Tuo L."/>
        </authorList>
    </citation>
    <scope>NUCLEOTIDE SEQUENCE [LARGE SCALE GENOMIC DNA]</scope>
    <source>
        <strain evidence="3 4">JCM 31229</strain>
    </source>
</reference>
<name>A0ABS7PKL0_9SPHN</name>
<dbReference type="PRINTS" id="PR01543">
    <property type="entry name" value="ANATRNSFRASE"/>
</dbReference>
<comment type="caution">
    <text evidence="3">The sequence shown here is derived from an EMBL/GenBank/DDBJ whole genome shotgun (WGS) entry which is preliminary data.</text>
</comment>
<protein>
    <submittedName>
        <fullName evidence="3">Arylamine N-acetyltransferase</fullName>
    </submittedName>
</protein>
<dbReference type="InterPro" id="IPR001447">
    <property type="entry name" value="Arylamine_N-AcTrfase"/>
</dbReference>
<dbReference type="EMBL" id="JAINVV010000003">
    <property type="protein sequence ID" value="MBY8821773.1"/>
    <property type="molecule type" value="Genomic_DNA"/>
</dbReference>
<sequence length="378" mass="40872">MTFPESPTIEGLPRPRILAVGGRTEVLETITDELAAAGLVARGETIERALAGIDGAFDLISFGAGVSTEIAETLERRLRRNSPGARFIRTYAPYAAHQIATAARGIAPPTVDLPAYCDRIGYKGPLEPTIETLRALQQHHLASISFEAIDVLLDRGIDLAPQAVDAKLIGGRRGGYCYEQNGLFKRVLAAIGFAVDGLVAGVRWMKAPGAPPPPRTHMALRVTIDGTPWLADVGFGSSVPPAPLRLDIGDEQPTGHESFRFVGVGSGLYLQARIQDGWQTLYDLSPEPMLDGHYALFNWYTSTSPASIFRQKLIVARITADARHTLLDNRLTIRSADGAIERRHLDASGIGQALGDIFLLDVEAAWRPLIERAAAQLT</sequence>
<evidence type="ECO:0000256" key="2">
    <source>
        <dbReference type="RuleBase" id="RU003452"/>
    </source>
</evidence>
<comment type="similarity">
    <text evidence="1 2">Belongs to the arylamine N-acetyltransferase family.</text>
</comment>
<evidence type="ECO:0000313" key="4">
    <source>
        <dbReference type="Proteomes" id="UP000706039"/>
    </source>
</evidence>
<proteinExistence type="inferred from homology"/>
<dbReference type="Gene3D" id="2.40.128.150">
    <property type="entry name" value="Cysteine proteinases"/>
    <property type="match status" value="1"/>
</dbReference>
<dbReference type="SUPFAM" id="SSF54001">
    <property type="entry name" value="Cysteine proteinases"/>
    <property type="match status" value="1"/>
</dbReference>
<gene>
    <name evidence="3" type="ORF">K7G82_05690</name>
</gene>
<dbReference type="Proteomes" id="UP000706039">
    <property type="component" value="Unassembled WGS sequence"/>
</dbReference>
<dbReference type="PANTHER" id="PTHR11786:SF0">
    <property type="entry name" value="ARYLAMINE N-ACETYLTRANSFERASE 4-RELATED"/>
    <property type="match status" value="1"/>
</dbReference>
<evidence type="ECO:0000313" key="3">
    <source>
        <dbReference type="EMBL" id="MBY8821773.1"/>
    </source>
</evidence>
<keyword evidence="4" id="KW-1185">Reference proteome</keyword>